<gene>
    <name evidence="6" type="ORF">E3T23_09055</name>
</gene>
<evidence type="ECO:0000313" key="7">
    <source>
        <dbReference type="Proteomes" id="UP000298433"/>
    </source>
</evidence>
<dbReference type="AlphaFoldDB" id="A0A4R8XN57"/>
<dbReference type="GO" id="GO:0000160">
    <property type="term" value="P:phosphorelay signal transduction system"/>
    <property type="evidence" value="ECO:0007669"/>
    <property type="project" value="UniProtKB-KW"/>
</dbReference>
<evidence type="ECO:0000256" key="1">
    <source>
        <dbReference type="ARBA" id="ARBA00022679"/>
    </source>
</evidence>
<keyword evidence="4" id="KW-1133">Transmembrane helix</keyword>
<protein>
    <submittedName>
        <fullName evidence="6">Histidine kinase</fullName>
    </submittedName>
</protein>
<organism evidence="6 7">
    <name type="scientific">Cryobacterium cheniae</name>
    <dbReference type="NCBI Taxonomy" id="1259262"/>
    <lineage>
        <taxon>Bacteria</taxon>
        <taxon>Bacillati</taxon>
        <taxon>Actinomycetota</taxon>
        <taxon>Actinomycetes</taxon>
        <taxon>Micrococcales</taxon>
        <taxon>Microbacteriaceae</taxon>
        <taxon>Cryobacterium</taxon>
    </lineage>
</organism>
<keyword evidence="7" id="KW-1185">Reference proteome</keyword>
<evidence type="ECO:0000256" key="3">
    <source>
        <dbReference type="ARBA" id="ARBA00023012"/>
    </source>
</evidence>
<feature type="transmembrane region" description="Helical" evidence="4">
    <location>
        <begin position="122"/>
        <end position="140"/>
    </location>
</feature>
<name>A0A4R8XN57_9MICO</name>
<evidence type="ECO:0000256" key="2">
    <source>
        <dbReference type="ARBA" id="ARBA00022777"/>
    </source>
</evidence>
<keyword evidence="4" id="KW-0812">Transmembrane</keyword>
<keyword evidence="1" id="KW-0808">Transferase</keyword>
<evidence type="ECO:0000256" key="4">
    <source>
        <dbReference type="SAM" id="Phobius"/>
    </source>
</evidence>
<accession>A0A4R8XN57</accession>
<dbReference type="PANTHER" id="PTHR24421:SF61">
    <property type="entry name" value="OXYGEN SENSOR HISTIDINE KINASE NREB"/>
    <property type="match status" value="1"/>
</dbReference>
<feature type="transmembrane region" description="Helical" evidence="4">
    <location>
        <begin position="146"/>
        <end position="167"/>
    </location>
</feature>
<feature type="transmembrane region" description="Helical" evidence="4">
    <location>
        <begin position="67"/>
        <end position="86"/>
    </location>
</feature>
<dbReference type="Proteomes" id="UP000298433">
    <property type="component" value="Unassembled WGS sequence"/>
</dbReference>
<feature type="domain" description="Histidine kinase/HSP90-like ATPase" evidence="5">
    <location>
        <begin position="304"/>
        <end position="388"/>
    </location>
</feature>
<dbReference type="InterPro" id="IPR003594">
    <property type="entry name" value="HATPase_dom"/>
</dbReference>
<dbReference type="Gene3D" id="3.30.565.10">
    <property type="entry name" value="Histidine kinase-like ATPase, C-terminal domain"/>
    <property type="match status" value="1"/>
</dbReference>
<keyword evidence="4" id="KW-0472">Membrane</keyword>
<dbReference type="EMBL" id="SOGN01000041">
    <property type="protein sequence ID" value="TFC80421.1"/>
    <property type="molecule type" value="Genomic_DNA"/>
</dbReference>
<dbReference type="PANTHER" id="PTHR24421">
    <property type="entry name" value="NITRATE/NITRITE SENSOR PROTEIN NARX-RELATED"/>
    <property type="match status" value="1"/>
</dbReference>
<comment type="caution">
    <text evidence="6">The sequence shown here is derived from an EMBL/GenBank/DDBJ whole genome shotgun (WGS) entry which is preliminary data.</text>
</comment>
<dbReference type="GO" id="GO:0016301">
    <property type="term" value="F:kinase activity"/>
    <property type="evidence" value="ECO:0007669"/>
    <property type="project" value="UniProtKB-KW"/>
</dbReference>
<proteinExistence type="predicted"/>
<keyword evidence="3" id="KW-0902">Two-component regulatory system</keyword>
<feature type="transmembrane region" description="Helical" evidence="4">
    <location>
        <begin position="15"/>
        <end position="35"/>
    </location>
</feature>
<evidence type="ECO:0000313" key="6">
    <source>
        <dbReference type="EMBL" id="TFC80421.1"/>
    </source>
</evidence>
<dbReference type="Pfam" id="PF02518">
    <property type="entry name" value="HATPase_c"/>
    <property type="match status" value="1"/>
</dbReference>
<evidence type="ECO:0000259" key="5">
    <source>
        <dbReference type="Pfam" id="PF02518"/>
    </source>
</evidence>
<dbReference type="RefSeq" id="WP_134370051.1">
    <property type="nucleotide sequence ID" value="NZ_SOGN01000041.1"/>
</dbReference>
<sequence length="389" mass="41106">MQRIYKERDRLLRRAARLCGLAGSAAALLAMLVPGGLTVSTLARCLPLLLLLVAGQYLLGRSGRMRWVALILVSGIAVILLVGWSSQRATGLNLVEQAVIGGIAAGALSCVALVLVVSASRLLVLVTAFSATVASVLAATRASDDATVPLLLTVCVWLAIALVAWWLSESVPRVMQRIAFIGRAHLAERHASELDAQRRQDARLLHDTVLATLTLLAHSGVGVSPAALRQQAGDDARLLRQLRLGGLPAPRRSGVYTLEPATESTLGSTLESVKQRFGRMGLAVDWHGSGQVLLPSEVLDSFLLALGECLENVRRHAGVDRADVTITDDDTTVRAMVTDAGVGFNLSGVSAERLGFAESVVARLRDVGGNARLFSSPGSGTTVVLEVPK</sequence>
<dbReference type="InterPro" id="IPR050482">
    <property type="entry name" value="Sensor_HK_TwoCompSys"/>
</dbReference>
<feature type="transmembrane region" description="Helical" evidence="4">
    <location>
        <begin position="98"/>
        <end position="117"/>
    </location>
</feature>
<keyword evidence="2 6" id="KW-0418">Kinase</keyword>
<dbReference type="OrthoDB" id="5125370at2"/>
<dbReference type="InterPro" id="IPR036890">
    <property type="entry name" value="HATPase_C_sf"/>
</dbReference>
<reference evidence="6 7" key="1">
    <citation type="submission" date="2019-03" db="EMBL/GenBank/DDBJ databases">
        <title>Genomics of glacier-inhabiting Cryobacterium strains.</title>
        <authorList>
            <person name="Liu Q."/>
            <person name="Xin Y.-H."/>
        </authorList>
    </citation>
    <scope>NUCLEOTIDE SEQUENCE [LARGE SCALE GENOMIC DNA]</scope>
    <source>
        <strain evidence="6 7">TMT2-48-2</strain>
    </source>
</reference>
<dbReference type="SUPFAM" id="SSF55874">
    <property type="entry name" value="ATPase domain of HSP90 chaperone/DNA topoisomerase II/histidine kinase"/>
    <property type="match status" value="1"/>
</dbReference>